<gene>
    <name evidence="3" type="ORF">BFS35_010745</name>
</gene>
<dbReference type="EMBL" id="MJBI02000005">
    <property type="protein sequence ID" value="RAI79924.1"/>
    <property type="molecule type" value="Genomic_DNA"/>
</dbReference>
<dbReference type="AlphaFoldDB" id="A0A395G7C5"/>
<dbReference type="Pfam" id="PF13477">
    <property type="entry name" value="Glyco_trans_4_2"/>
    <property type="match status" value="1"/>
</dbReference>
<evidence type="ECO:0000259" key="1">
    <source>
        <dbReference type="Pfam" id="PF00534"/>
    </source>
</evidence>
<proteinExistence type="predicted"/>
<dbReference type="RefSeq" id="WP_099581560.1">
    <property type="nucleotide sequence ID" value="NZ_MJBI02000005.1"/>
</dbReference>
<accession>A0A395G7C5</accession>
<feature type="domain" description="Glycosyltransferase subfamily 4-like N-terminal" evidence="2">
    <location>
        <begin position="40"/>
        <end position="117"/>
    </location>
</feature>
<name>A0A395G7C5_9STAP</name>
<reference evidence="3 4" key="1">
    <citation type="journal article" date="2018" name="Front. Microbiol.">
        <title>Description and Comparative Genomics of Macrococcus caseolyticus subsp. hominis subsp. nov., Macrococcus goetzii sp. nov., Macrococcus epidermidis sp. nov., and Macrococcus bohemicus sp. nov., Novel Macrococci From Human Clinical Material With Virulence Potential and Suspected Uptake of Foreign DNA by Natural Transformation.</title>
        <authorList>
            <person name="Maslanova I."/>
            <person name="Wertheimer Z."/>
            <person name="Sedlacek I."/>
            <person name="Svec P."/>
            <person name="Indrakova A."/>
            <person name="Kovarovic V."/>
            <person name="Schumann P."/>
            <person name="Sproer C."/>
            <person name="Kralova S."/>
            <person name="Sedo O."/>
            <person name="Kristofova L."/>
            <person name="Vrbovska V."/>
            <person name="Fuzik T."/>
            <person name="Petras P."/>
            <person name="Zdrahal Z."/>
            <person name="Ruzickova V."/>
            <person name="Doskar J."/>
            <person name="Pantucek R."/>
        </authorList>
    </citation>
    <scope>NUCLEOTIDE SEQUENCE [LARGE SCALE GENOMIC DNA]</scope>
    <source>
        <strain evidence="3 4">CCM 4927</strain>
    </source>
</reference>
<feature type="domain" description="Glycosyl transferase family 1" evidence="1">
    <location>
        <begin position="144"/>
        <end position="301"/>
    </location>
</feature>
<evidence type="ECO:0000259" key="2">
    <source>
        <dbReference type="Pfam" id="PF13477"/>
    </source>
</evidence>
<dbReference type="GO" id="GO:0016757">
    <property type="term" value="F:glycosyltransferase activity"/>
    <property type="evidence" value="ECO:0007669"/>
    <property type="project" value="InterPro"/>
</dbReference>
<sequence length="336" mass="38793">MKILVYGNYDSPHISTWEQFYEFDNNNYYLFLSKSDLVEKRNVISEILKIRKFIKENKIDIVHTHSAGIYGIKSLFLNTPFIITIYGSELFKCKDSITRKFIMDIILSNSQSISCTSIASKNVIENLFPKHLKRTFLFNIPATKEFFNENIKGKKYVFSNRRIGSLYHTKEIIKGFIIFKEKNKDENISLYLSDAYSDKGKYSDEVKNLIENSKYKDSIIMDSNIKTKAELNKLYNQSICFINIPKSDQLSLSFLEGVKAGCHPIVSNIDAYSRLITEYNISNIDIENDIELQIAQKIEDVSKGLEITDINSINNNLNSLETSFKVFKNFIGGKNK</sequence>
<dbReference type="Pfam" id="PF00534">
    <property type="entry name" value="Glycos_transf_1"/>
    <property type="match status" value="1"/>
</dbReference>
<organism evidence="3 4">
    <name type="scientific">Macrococcoides goetzii</name>
    <dbReference type="NCBI Taxonomy" id="1891097"/>
    <lineage>
        <taxon>Bacteria</taxon>
        <taxon>Bacillati</taxon>
        <taxon>Bacillota</taxon>
        <taxon>Bacilli</taxon>
        <taxon>Bacillales</taxon>
        <taxon>Staphylococcaceae</taxon>
        <taxon>Macrococcoides</taxon>
    </lineage>
</organism>
<dbReference type="InterPro" id="IPR028098">
    <property type="entry name" value="Glyco_trans_4-like_N"/>
</dbReference>
<dbReference type="InterPro" id="IPR001296">
    <property type="entry name" value="Glyco_trans_1"/>
</dbReference>
<dbReference type="Proteomes" id="UP000229523">
    <property type="component" value="Unassembled WGS sequence"/>
</dbReference>
<protein>
    <submittedName>
        <fullName evidence="3">Glycosyltransferase</fullName>
    </submittedName>
</protein>
<keyword evidence="4" id="KW-1185">Reference proteome</keyword>
<dbReference type="Gene3D" id="3.40.50.2000">
    <property type="entry name" value="Glycogen Phosphorylase B"/>
    <property type="match status" value="2"/>
</dbReference>
<dbReference type="SUPFAM" id="SSF53756">
    <property type="entry name" value="UDP-Glycosyltransferase/glycogen phosphorylase"/>
    <property type="match status" value="1"/>
</dbReference>
<comment type="caution">
    <text evidence="3">The sequence shown here is derived from an EMBL/GenBank/DDBJ whole genome shotgun (WGS) entry which is preliminary data.</text>
</comment>
<evidence type="ECO:0000313" key="3">
    <source>
        <dbReference type="EMBL" id="RAI79924.1"/>
    </source>
</evidence>
<evidence type="ECO:0000313" key="4">
    <source>
        <dbReference type="Proteomes" id="UP000229523"/>
    </source>
</evidence>